<feature type="region of interest" description="Disordered" evidence="2">
    <location>
        <begin position="22"/>
        <end position="55"/>
    </location>
</feature>
<dbReference type="SUPFAM" id="SSF57756">
    <property type="entry name" value="Retrovirus zinc finger-like domains"/>
    <property type="match status" value="1"/>
</dbReference>
<dbReference type="Pfam" id="PF00098">
    <property type="entry name" value="zf-CCHC"/>
    <property type="match status" value="1"/>
</dbReference>
<dbReference type="InterPro" id="IPR036875">
    <property type="entry name" value="Znf_CCHC_sf"/>
</dbReference>
<keyword evidence="5" id="KW-1185">Reference proteome</keyword>
<protein>
    <recommendedName>
        <fullName evidence="3">CCHC-type domain-containing protein</fullName>
    </recommendedName>
</protein>
<dbReference type="Proteomes" id="UP001338125">
    <property type="component" value="Unassembled WGS sequence"/>
</dbReference>
<feature type="region of interest" description="Disordered" evidence="2">
    <location>
        <begin position="119"/>
        <end position="238"/>
    </location>
</feature>
<evidence type="ECO:0000313" key="4">
    <source>
        <dbReference type="EMBL" id="KAK5990279.1"/>
    </source>
</evidence>
<sequence length="264" mass="28276">MAPETPKAVSSRLLTMKFMQRAVASASTPNSSDTDSQSAKRRKVQHSPAQTRLNAQIDEAAIKAALEEQETRRLAALAQHSATDTHWVLNTTLNTSGAGKASSKPLNVVYVGYGDLDSGNESGDNEDAPQIGRTSNRKTKSTSPKACSNFKEVREKDDSNSDASSSGESSDDSDDSDSGHKGRHPQGLPSRSRSQSRSRPSAESVKAKDFREKRKKKEVRLNTMTSISSGGAGGNSPAFTCHNCKQPGHKAFNCPKAGSKPSRK</sequence>
<dbReference type="SMART" id="SM00343">
    <property type="entry name" value="ZnF_C2HC"/>
    <property type="match status" value="1"/>
</dbReference>
<evidence type="ECO:0000256" key="1">
    <source>
        <dbReference type="PROSITE-ProRule" id="PRU00047"/>
    </source>
</evidence>
<evidence type="ECO:0000259" key="3">
    <source>
        <dbReference type="PROSITE" id="PS50158"/>
    </source>
</evidence>
<gene>
    <name evidence="4" type="ORF">PT974_08546</name>
</gene>
<dbReference type="PROSITE" id="PS50158">
    <property type="entry name" value="ZF_CCHC"/>
    <property type="match status" value="1"/>
</dbReference>
<comment type="caution">
    <text evidence="4">The sequence shown here is derived from an EMBL/GenBank/DDBJ whole genome shotgun (WGS) entry which is preliminary data.</text>
</comment>
<accession>A0ABR0SDS0</accession>
<dbReference type="EMBL" id="JAVFKD010000014">
    <property type="protein sequence ID" value="KAK5990279.1"/>
    <property type="molecule type" value="Genomic_DNA"/>
</dbReference>
<feature type="compositionally biased region" description="Low complexity" evidence="2">
    <location>
        <begin position="189"/>
        <end position="201"/>
    </location>
</feature>
<evidence type="ECO:0000313" key="5">
    <source>
        <dbReference type="Proteomes" id="UP001338125"/>
    </source>
</evidence>
<keyword evidence="1" id="KW-0862">Zinc</keyword>
<feature type="compositionally biased region" description="Polar residues" evidence="2">
    <location>
        <begin position="25"/>
        <end position="37"/>
    </location>
</feature>
<dbReference type="Gene3D" id="4.10.60.10">
    <property type="entry name" value="Zinc finger, CCHC-type"/>
    <property type="match status" value="1"/>
</dbReference>
<name>A0ABR0SDS0_9HYPO</name>
<reference evidence="4 5" key="1">
    <citation type="submission" date="2024-01" db="EMBL/GenBank/DDBJ databases">
        <title>Complete genome of Cladobotryum mycophilum ATHUM6906.</title>
        <authorList>
            <person name="Christinaki A.C."/>
            <person name="Myridakis A.I."/>
            <person name="Kouvelis V.N."/>
        </authorList>
    </citation>
    <scope>NUCLEOTIDE SEQUENCE [LARGE SCALE GENOMIC DNA]</scope>
    <source>
        <strain evidence="4 5">ATHUM6906</strain>
    </source>
</reference>
<keyword evidence="1" id="KW-0863">Zinc-finger</keyword>
<proteinExistence type="predicted"/>
<evidence type="ECO:0000256" key="2">
    <source>
        <dbReference type="SAM" id="MobiDB-lite"/>
    </source>
</evidence>
<feature type="domain" description="CCHC-type" evidence="3">
    <location>
        <begin position="241"/>
        <end position="256"/>
    </location>
</feature>
<organism evidence="4 5">
    <name type="scientific">Cladobotryum mycophilum</name>
    <dbReference type="NCBI Taxonomy" id="491253"/>
    <lineage>
        <taxon>Eukaryota</taxon>
        <taxon>Fungi</taxon>
        <taxon>Dikarya</taxon>
        <taxon>Ascomycota</taxon>
        <taxon>Pezizomycotina</taxon>
        <taxon>Sordariomycetes</taxon>
        <taxon>Hypocreomycetidae</taxon>
        <taxon>Hypocreales</taxon>
        <taxon>Hypocreaceae</taxon>
        <taxon>Cladobotryum</taxon>
    </lineage>
</organism>
<dbReference type="InterPro" id="IPR001878">
    <property type="entry name" value="Znf_CCHC"/>
</dbReference>
<keyword evidence="1" id="KW-0479">Metal-binding</keyword>